<gene>
    <name evidence="4" type="ORF">GCM10023147_16220</name>
</gene>
<evidence type="ECO:0000256" key="2">
    <source>
        <dbReference type="PROSITE-ProRule" id="PRU00335"/>
    </source>
</evidence>
<dbReference type="PANTHER" id="PTHR30328">
    <property type="entry name" value="TRANSCRIPTIONAL REPRESSOR"/>
    <property type="match status" value="1"/>
</dbReference>
<dbReference type="PANTHER" id="PTHR30328:SF54">
    <property type="entry name" value="HTH-TYPE TRANSCRIPTIONAL REPRESSOR SCO4008"/>
    <property type="match status" value="1"/>
</dbReference>
<evidence type="ECO:0000259" key="3">
    <source>
        <dbReference type="PROSITE" id="PS50977"/>
    </source>
</evidence>
<dbReference type="InterPro" id="IPR036271">
    <property type="entry name" value="Tet_transcr_reg_TetR-rel_C_sf"/>
</dbReference>
<keyword evidence="1 2" id="KW-0238">DNA-binding</keyword>
<dbReference type="SUPFAM" id="SSF46689">
    <property type="entry name" value="Homeodomain-like"/>
    <property type="match status" value="1"/>
</dbReference>
<evidence type="ECO:0000256" key="1">
    <source>
        <dbReference type="ARBA" id="ARBA00023125"/>
    </source>
</evidence>
<evidence type="ECO:0000313" key="5">
    <source>
        <dbReference type="Proteomes" id="UP001500635"/>
    </source>
</evidence>
<keyword evidence="5" id="KW-1185">Reference proteome</keyword>
<protein>
    <submittedName>
        <fullName evidence="4">TetR family transcriptional regulator</fullName>
    </submittedName>
</protein>
<accession>A0ABP8JE83</accession>
<dbReference type="PRINTS" id="PR00455">
    <property type="entry name" value="HTHTETR"/>
</dbReference>
<dbReference type="InterPro" id="IPR050109">
    <property type="entry name" value="HTH-type_TetR-like_transc_reg"/>
</dbReference>
<proteinExistence type="predicted"/>
<name>A0ABP8JE83_9ACTN</name>
<dbReference type="RefSeq" id="WP_344993497.1">
    <property type="nucleotide sequence ID" value="NZ_BAABFR010000019.1"/>
</dbReference>
<sequence>MLPRDADATRARLVGAATAEFAECGIAGARVDRIAAAARANKAQIYHYFGSKQGLFAAVLSGYAERASASDYFDADDLPGTAAAIFDQFEENPELARLTTWYRLEAGGSDAAMPAAWAANDAKIAAIAAAQATGRVTDAMPASVLLGLMLTIATSWVDLPPEFASLERDFTTAERRGFVIEAVRRLIAV</sequence>
<dbReference type="EMBL" id="BAABFR010000019">
    <property type="protein sequence ID" value="GAA4389456.1"/>
    <property type="molecule type" value="Genomic_DNA"/>
</dbReference>
<dbReference type="Gene3D" id="1.10.357.10">
    <property type="entry name" value="Tetracycline Repressor, domain 2"/>
    <property type="match status" value="1"/>
</dbReference>
<feature type="domain" description="HTH tetR-type" evidence="3">
    <location>
        <begin position="7"/>
        <end position="67"/>
    </location>
</feature>
<dbReference type="Pfam" id="PF17926">
    <property type="entry name" value="TetR_C_21"/>
    <property type="match status" value="1"/>
</dbReference>
<dbReference type="PROSITE" id="PS50977">
    <property type="entry name" value="HTH_TETR_2"/>
    <property type="match status" value="1"/>
</dbReference>
<dbReference type="SUPFAM" id="SSF48498">
    <property type="entry name" value="Tetracyclin repressor-like, C-terminal domain"/>
    <property type="match status" value="1"/>
</dbReference>
<comment type="caution">
    <text evidence="4">The sequence shown here is derived from an EMBL/GenBank/DDBJ whole genome shotgun (WGS) entry which is preliminary data.</text>
</comment>
<evidence type="ECO:0000313" key="4">
    <source>
        <dbReference type="EMBL" id="GAA4389456.1"/>
    </source>
</evidence>
<dbReference type="InterPro" id="IPR009057">
    <property type="entry name" value="Homeodomain-like_sf"/>
</dbReference>
<dbReference type="Proteomes" id="UP001500635">
    <property type="component" value="Unassembled WGS sequence"/>
</dbReference>
<dbReference type="InterPro" id="IPR001647">
    <property type="entry name" value="HTH_TetR"/>
</dbReference>
<dbReference type="Pfam" id="PF00440">
    <property type="entry name" value="TetR_N"/>
    <property type="match status" value="1"/>
</dbReference>
<reference evidence="5" key="1">
    <citation type="journal article" date="2019" name="Int. J. Syst. Evol. Microbiol.">
        <title>The Global Catalogue of Microorganisms (GCM) 10K type strain sequencing project: providing services to taxonomists for standard genome sequencing and annotation.</title>
        <authorList>
            <consortium name="The Broad Institute Genomics Platform"/>
            <consortium name="The Broad Institute Genome Sequencing Center for Infectious Disease"/>
            <person name="Wu L."/>
            <person name="Ma J."/>
        </authorList>
    </citation>
    <scope>NUCLEOTIDE SEQUENCE [LARGE SCALE GENOMIC DNA]</scope>
    <source>
        <strain evidence="5">JCM 17688</strain>
    </source>
</reference>
<dbReference type="InterPro" id="IPR041467">
    <property type="entry name" value="Sco4008_C"/>
</dbReference>
<feature type="DNA-binding region" description="H-T-H motif" evidence="2">
    <location>
        <begin position="30"/>
        <end position="49"/>
    </location>
</feature>
<organism evidence="4 5">
    <name type="scientific">Tsukamurella soli</name>
    <dbReference type="NCBI Taxonomy" id="644556"/>
    <lineage>
        <taxon>Bacteria</taxon>
        <taxon>Bacillati</taxon>
        <taxon>Actinomycetota</taxon>
        <taxon>Actinomycetes</taxon>
        <taxon>Mycobacteriales</taxon>
        <taxon>Tsukamurellaceae</taxon>
        <taxon>Tsukamurella</taxon>
    </lineage>
</organism>